<name>A0A5C3EQ02_9BASI</name>
<organism evidence="2 3">
    <name type="scientific">Ustilago trichophora</name>
    <dbReference type="NCBI Taxonomy" id="86804"/>
    <lineage>
        <taxon>Eukaryota</taxon>
        <taxon>Fungi</taxon>
        <taxon>Dikarya</taxon>
        <taxon>Basidiomycota</taxon>
        <taxon>Ustilaginomycotina</taxon>
        <taxon>Ustilaginomycetes</taxon>
        <taxon>Ustilaginales</taxon>
        <taxon>Ustilaginaceae</taxon>
        <taxon>Ustilago</taxon>
    </lineage>
</organism>
<accession>A0A5C3EQ02</accession>
<gene>
    <name evidence="2" type="ORF">UTRI_06452_B</name>
</gene>
<dbReference type="EMBL" id="OOIN01000039">
    <property type="protein sequence ID" value="SPO31541.1"/>
    <property type="molecule type" value="Genomic_DNA"/>
</dbReference>
<evidence type="ECO:0000313" key="3">
    <source>
        <dbReference type="Proteomes" id="UP000324022"/>
    </source>
</evidence>
<keyword evidence="1" id="KW-0732">Signal</keyword>
<proteinExistence type="predicted"/>
<feature type="signal peptide" evidence="1">
    <location>
        <begin position="1"/>
        <end position="21"/>
    </location>
</feature>
<feature type="chain" id="PRO_5022777243" evidence="1">
    <location>
        <begin position="22"/>
        <end position="94"/>
    </location>
</feature>
<evidence type="ECO:0000256" key="1">
    <source>
        <dbReference type="SAM" id="SignalP"/>
    </source>
</evidence>
<reference evidence="2 3" key="1">
    <citation type="submission" date="2018-03" db="EMBL/GenBank/DDBJ databases">
        <authorList>
            <person name="Guldener U."/>
        </authorList>
    </citation>
    <scope>NUCLEOTIDE SEQUENCE [LARGE SCALE GENOMIC DNA]</scope>
    <source>
        <strain evidence="2 3">NBRC100155</strain>
    </source>
</reference>
<sequence length="94" mass="10120">MKFFKSFAILATLAAASTAFAAPISESSDLTVRSSPEGSNLLDQLNAALKDLGLRKRSEADPNLIDELGFALKDLDWLVWSASQLARLQQPAAL</sequence>
<dbReference type="OrthoDB" id="2555297at2759"/>
<protein>
    <submittedName>
        <fullName evidence="2">Uncharacterized protein</fullName>
    </submittedName>
</protein>
<keyword evidence="3" id="KW-1185">Reference proteome</keyword>
<dbReference type="AlphaFoldDB" id="A0A5C3EQ02"/>
<evidence type="ECO:0000313" key="2">
    <source>
        <dbReference type="EMBL" id="SPO31541.1"/>
    </source>
</evidence>
<dbReference type="Proteomes" id="UP000324022">
    <property type="component" value="Unassembled WGS sequence"/>
</dbReference>